<evidence type="ECO:0000313" key="1">
    <source>
        <dbReference type="EMBL" id="UNY41710.1"/>
    </source>
</evidence>
<evidence type="ECO:0000313" key="2">
    <source>
        <dbReference type="Proteomes" id="UP000831589"/>
    </source>
</evidence>
<sequence length="61" mass="6994">MPIISWSVLFFLNSSHWHSLVCERSSSTSAMSRSRFISDDVLSVAVVYYEHRAAIVSRRSM</sequence>
<keyword evidence="2" id="KW-1185">Reference proteome</keyword>
<organism evidence="1 2">
    <name type="scientific">Burkholderia phage Musica</name>
    <dbReference type="NCBI Taxonomy" id="2924903"/>
    <lineage>
        <taxon>Viruses</taxon>
        <taxon>Duplodnaviria</taxon>
        <taxon>Heunggongvirae</taxon>
        <taxon>Uroviricota</taxon>
        <taxon>Caudoviricetes</taxon>
        <taxon>Peduoviridae</taxon>
        <taxon>Kayeltresvirus</taxon>
        <taxon>Kayeltresvirus musica</taxon>
    </lineage>
</organism>
<dbReference type="Proteomes" id="UP000831589">
    <property type="component" value="Segment"/>
</dbReference>
<dbReference type="EMBL" id="OM638608">
    <property type="protein sequence ID" value="UNY41710.1"/>
    <property type="molecule type" value="Genomic_DNA"/>
</dbReference>
<accession>A0AAE9G849</accession>
<reference evidence="1" key="1">
    <citation type="submission" date="2022-02" db="EMBL/GenBank/DDBJ databases">
        <title>Complete genome sequence of Burkholderia cenocepacia phage Musica.</title>
        <authorList>
            <person name="Le T."/>
            <person name="Yao G."/>
            <person name="Liu M."/>
            <person name="Gonzalez C."/>
        </authorList>
    </citation>
    <scope>NUCLEOTIDE SEQUENCE</scope>
</reference>
<proteinExistence type="predicted"/>
<gene>
    <name evidence="1" type="ORF">CPT_Musica_051</name>
</gene>
<protein>
    <submittedName>
        <fullName evidence="1">Uncharacterized protein</fullName>
    </submittedName>
</protein>
<name>A0AAE9G849_9CAUD</name>